<dbReference type="AlphaFoldDB" id="A0A8S2XSN7"/>
<accession>A0A8S2XSN7</accession>
<proteinExistence type="predicted"/>
<dbReference type="Proteomes" id="UP000681967">
    <property type="component" value="Unassembled WGS sequence"/>
</dbReference>
<dbReference type="Proteomes" id="UP000681720">
    <property type="component" value="Unassembled WGS sequence"/>
</dbReference>
<evidence type="ECO:0000313" key="3">
    <source>
        <dbReference type="Proteomes" id="UP000681720"/>
    </source>
</evidence>
<dbReference type="EMBL" id="CAJOBJ010085489">
    <property type="protein sequence ID" value="CAF4518865.1"/>
    <property type="molecule type" value="Genomic_DNA"/>
</dbReference>
<protein>
    <submittedName>
        <fullName evidence="2">Uncharacterized protein</fullName>
    </submittedName>
</protein>
<evidence type="ECO:0000313" key="1">
    <source>
        <dbReference type="EMBL" id="CAF4385652.1"/>
    </source>
</evidence>
<sequence>MDNTLVLDEIRKLCQNHSKVRKTTKNPNDKPEGWKPLIIIIPLRLGL</sequence>
<comment type="caution">
    <text evidence="2">The sequence shown here is derived from an EMBL/GenBank/DDBJ whole genome shotgun (WGS) entry which is preliminary data.</text>
</comment>
<name>A0A8S2XSN7_9BILA</name>
<feature type="non-terminal residue" evidence="2">
    <location>
        <position position="1"/>
    </location>
</feature>
<organism evidence="2 3">
    <name type="scientific">Rotaria magnacalcarata</name>
    <dbReference type="NCBI Taxonomy" id="392030"/>
    <lineage>
        <taxon>Eukaryota</taxon>
        <taxon>Metazoa</taxon>
        <taxon>Spiralia</taxon>
        <taxon>Gnathifera</taxon>
        <taxon>Rotifera</taxon>
        <taxon>Eurotatoria</taxon>
        <taxon>Bdelloidea</taxon>
        <taxon>Philodinida</taxon>
        <taxon>Philodinidae</taxon>
        <taxon>Rotaria</taxon>
    </lineage>
</organism>
<reference evidence="2" key="1">
    <citation type="submission" date="2021-02" db="EMBL/GenBank/DDBJ databases">
        <authorList>
            <person name="Nowell W R."/>
        </authorList>
    </citation>
    <scope>NUCLEOTIDE SEQUENCE</scope>
</reference>
<dbReference type="EMBL" id="CAJOBH010052457">
    <property type="protein sequence ID" value="CAF4385652.1"/>
    <property type="molecule type" value="Genomic_DNA"/>
</dbReference>
<gene>
    <name evidence="1" type="ORF">BYL167_LOCUS30926</name>
    <name evidence="2" type="ORF">GIL414_LOCUS35523</name>
</gene>
<evidence type="ECO:0000313" key="2">
    <source>
        <dbReference type="EMBL" id="CAF4518865.1"/>
    </source>
</evidence>